<evidence type="ECO:0000259" key="5">
    <source>
        <dbReference type="Pfam" id="PF02570"/>
    </source>
</evidence>
<dbReference type="EMBL" id="CP110615">
    <property type="protein sequence ID" value="UZJ25791.1"/>
    <property type="molecule type" value="Genomic_DNA"/>
</dbReference>
<dbReference type="InterPro" id="IPR003722">
    <property type="entry name" value="Cbl_synth_CobH/CbiC"/>
</dbReference>
<evidence type="ECO:0000313" key="7">
    <source>
        <dbReference type="Proteomes" id="UP001164965"/>
    </source>
</evidence>
<organism evidence="6 7">
    <name type="scientific">Rhodococcus antarcticus</name>
    <dbReference type="NCBI Taxonomy" id="2987751"/>
    <lineage>
        <taxon>Bacteria</taxon>
        <taxon>Bacillati</taxon>
        <taxon>Actinomycetota</taxon>
        <taxon>Actinomycetes</taxon>
        <taxon>Mycobacteriales</taxon>
        <taxon>Nocardiaceae</taxon>
        <taxon>Rhodococcus</taxon>
    </lineage>
</organism>
<reference evidence="6" key="1">
    <citation type="submission" date="2022-10" db="EMBL/GenBank/DDBJ databases">
        <title>Rhodococcus sp.75.</title>
        <authorList>
            <person name="Sun M."/>
        </authorList>
    </citation>
    <scope>NUCLEOTIDE SEQUENCE</scope>
    <source>
        <strain evidence="6">75</strain>
    </source>
</reference>
<evidence type="ECO:0000256" key="2">
    <source>
        <dbReference type="ARBA" id="ARBA00009774"/>
    </source>
</evidence>
<comment type="similarity">
    <text evidence="2">Belongs to the CobH/CbiC family.</text>
</comment>
<keyword evidence="3" id="KW-0169">Cobalamin biosynthesis</keyword>
<name>A0ABY6P379_9NOCA</name>
<protein>
    <submittedName>
        <fullName evidence="6">Precorrin-8X methylmutase</fullName>
    </submittedName>
</protein>
<keyword evidence="7" id="KW-1185">Reference proteome</keyword>
<keyword evidence="4" id="KW-0413">Isomerase</keyword>
<evidence type="ECO:0000256" key="1">
    <source>
        <dbReference type="ARBA" id="ARBA00004953"/>
    </source>
</evidence>
<accession>A0ABY6P379</accession>
<dbReference type="RefSeq" id="WP_265383895.1">
    <property type="nucleotide sequence ID" value="NZ_CP110615.1"/>
</dbReference>
<evidence type="ECO:0000313" key="6">
    <source>
        <dbReference type="EMBL" id="UZJ25791.1"/>
    </source>
</evidence>
<dbReference type="InterPro" id="IPR036588">
    <property type="entry name" value="CobH/CbiC_sf"/>
</dbReference>
<gene>
    <name evidence="6" type="ORF">RHODO2019_04935</name>
</gene>
<dbReference type="PANTHER" id="PTHR43588">
    <property type="entry name" value="COBALT-PRECORRIN-8 METHYLMUTASE"/>
    <property type="match status" value="1"/>
</dbReference>
<proteinExistence type="inferred from homology"/>
<feature type="domain" description="Cobalamin biosynthesis precorrin-8X methylmutase CobH/CbiC" evidence="5">
    <location>
        <begin position="8"/>
        <end position="195"/>
    </location>
</feature>
<dbReference type="Proteomes" id="UP001164965">
    <property type="component" value="Chromosome"/>
</dbReference>
<dbReference type="Gene3D" id="3.40.50.10230">
    <property type="entry name" value="Cobalamin biosynthesis CobH/CbiC, precorrin-8X methylmutase"/>
    <property type="match status" value="1"/>
</dbReference>
<dbReference type="Pfam" id="PF02570">
    <property type="entry name" value="CbiC"/>
    <property type="match status" value="1"/>
</dbReference>
<dbReference type="PANTHER" id="PTHR43588:SF1">
    <property type="entry name" value="COBALT-PRECORRIN-8 METHYLMUTASE"/>
    <property type="match status" value="1"/>
</dbReference>
<dbReference type="SUPFAM" id="SSF63965">
    <property type="entry name" value="Precorrin-8X methylmutase CbiC/CobH"/>
    <property type="match status" value="1"/>
</dbReference>
<evidence type="ECO:0000256" key="3">
    <source>
        <dbReference type="ARBA" id="ARBA00022573"/>
    </source>
</evidence>
<comment type="pathway">
    <text evidence="1">Cofactor biosynthesis; adenosylcobalamin biosynthesis.</text>
</comment>
<evidence type="ECO:0000256" key="4">
    <source>
        <dbReference type="ARBA" id="ARBA00023235"/>
    </source>
</evidence>
<sequence>MTRVVHPIEVRSYEILRSRLRLEHLPPLTRAVAERVVHTTADTSWAGEVLTDEAALRAGRAALLAGAELVVDARMVAAGVTSRASSVVLDEPGVAELAAAEGLTRSAAGVRLAARRVPAGAVWAVGNAPTALQELLRLAAAGELAPALVVGVPVGFVGAVEAKAALRASGLPAVSTPGERGGTPVAVAVLNALLYTDLTDTDLTDTDPEGPA</sequence>